<comment type="caution">
    <text evidence="1">The sequence shown here is derived from an EMBL/GenBank/DDBJ whole genome shotgun (WGS) entry which is preliminary data.</text>
</comment>
<keyword evidence="2" id="KW-1185">Reference proteome</keyword>
<dbReference type="EMBL" id="LGRX02024634">
    <property type="protein sequence ID" value="KAK3253795.1"/>
    <property type="molecule type" value="Genomic_DNA"/>
</dbReference>
<evidence type="ECO:0000313" key="1">
    <source>
        <dbReference type="EMBL" id="KAK3253795.1"/>
    </source>
</evidence>
<evidence type="ECO:0000313" key="2">
    <source>
        <dbReference type="Proteomes" id="UP001190700"/>
    </source>
</evidence>
<protein>
    <submittedName>
        <fullName evidence="1">Uncharacterized protein</fullName>
    </submittedName>
</protein>
<gene>
    <name evidence="1" type="ORF">CYMTET_36966</name>
</gene>
<organism evidence="1 2">
    <name type="scientific">Cymbomonas tetramitiformis</name>
    <dbReference type="NCBI Taxonomy" id="36881"/>
    <lineage>
        <taxon>Eukaryota</taxon>
        <taxon>Viridiplantae</taxon>
        <taxon>Chlorophyta</taxon>
        <taxon>Pyramimonadophyceae</taxon>
        <taxon>Pyramimonadales</taxon>
        <taxon>Pyramimonadaceae</taxon>
        <taxon>Cymbomonas</taxon>
    </lineage>
</organism>
<dbReference type="SUPFAM" id="SSF53474">
    <property type="entry name" value="alpha/beta-Hydrolases"/>
    <property type="match status" value="1"/>
</dbReference>
<accession>A0AAE0F7Q8</accession>
<dbReference type="Proteomes" id="UP001190700">
    <property type="component" value="Unassembled WGS sequence"/>
</dbReference>
<reference evidence="1 2" key="1">
    <citation type="journal article" date="2015" name="Genome Biol. Evol.">
        <title>Comparative Genomics of a Bacterivorous Green Alga Reveals Evolutionary Causalities and Consequences of Phago-Mixotrophic Mode of Nutrition.</title>
        <authorList>
            <person name="Burns J.A."/>
            <person name="Paasch A."/>
            <person name="Narechania A."/>
            <person name="Kim E."/>
        </authorList>
    </citation>
    <scope>NUCLEOTIDE SEQUENCE [LARGE SCALE GENOMIC DNA]</scope>
    <source>
        <strain evidence="1 2">PLY_AMNH</strain>
    </source>
</reference>
<dbReference type="InterPro" id="IPR029058">
    <property type="entry name" value="AB_hydrolase_fold"/>
</dbReference>
<proteinExistence type="predicted"/>
<name>A0AAE0F7Q8_9CHLO</name>
<sequence>MAMQHLFAFSANVDGAGIAAGSVYGCGTLPRKIVCYVGWGNVSQTLEYANMRSQQGLIDHLGNLTNVPVLLFDGINDWIVSKSCMADVASQLRMFVPAAKVKTQFETKAAHVWSLDHAKCGCGACALVDWFVRDECCYVNNCGYDLSGDMLRHFGGVAELKPRVAVGTSSLYWVNQHVYIPVDPEQERTWTDAGLLKWGLVYASNFCSRNVDSCRIHVNYHGCIDNVWKRRLMWVNNIDLNEYGEANDIIVVYPQSAGSNETGEGCWNWGFPKDDALYDTRQSVQLRTVVSLVEDLSNALRSWSKPVDSFQNPDL</sequence>
<dbReference type="AlphaFoldDB" id="A0AAE0F7Q8"/>